<sequence>MIFKRKKRKSVLMKHVPLPVLIRQTIYDTMLEPAEGIAEAMGLPPISDDVADMEADASQERLESIASLLPFIDSHSDMAARISAAAYALDDDDGEDDLASLNLDSENIEALTSLFKIVALSSSISCISSLVELGLVESKVDSYGK</sequence>
<reference evidence="1" key="1">
    <citation type="submission" date="2020-04" db="EMBL/GenBank/DDBJ databases">
        <authorList>
            <person name="Chiriac C."/>
            <person name="Salcher M."/>
            <person name="Ghai R."/>
            <person name="Kavagutti S V."/>
        </authorList>
    </citation>
    <scope>NUCLEOTIDE SEQUENCE</scope>
</reference>
<name>A0A6J5KJ21_9CAUD</name>
<evidence type="ECO:0000313" key="1">
    <source>
        <dbReference type="EMBL" id="CAB4122124.1"/>
    </source>
</evidence>
<gene>
    <name evidence="1" type="ORF">UFOVP27_62</name>
</gene>
<dbReference type="EMBL" id="LR796157">
    <property type="protein sequence ID" value="CAB4122124.1"/>
    <property type="molecule type" value="Genomic_DNA"/>
</dbReference>
<proteinExistence type="predicted"/>
<protein>
    <submittedName>
        <fullName evidence="1">Uncharacterized protein</fullName>
    </submittedName>
</protein>
<accession>A0A6J5KJ21</accession>
<organism evidence="1">
    <name type="scientific">uncultured Caudovirales phage</name>
    <dbReference type="NCBI Taxonomy" id="2100421"/>
    <lineage>
        <taxon>Viruses</taxon>
        <taxon>Duplodnaviria</taxon>
        <taxon>Heunggongvirae</taxon>
        <taxon>Uroviricota</taxon>
        <taxon>Caudoviricetes</taxon>
        <taxon>Peduoviridae</taxon>
        <taxon>Maltschvirus</taxon>
        <taxon>Maltschvirus maltsch</taxon>
    </lineage>
</organism>